<dbReference type="EMBL" id="JAENGY010001600">
    <property type="protein sequence ID" value="KAG6948165.1"/>
    <property type="molecule type" value="Genomic_DNA"/>
</dbReference>
<evidence type="ECO:0000313" key="1">
    <source>
        <dbReference type="EMBL" id="KAG6948165.1"/>
    </source>
</evidence>
<accession>A0A8J5LX06</accession>
<dbReference type="Proteomes" id="UP000709295">
    <property type="component" value="Unassembled WGS sequence"/>
</dbReference>
<evidence type="ECO:0000313" key="2">
    <source>
        <dbReference type="Proteomes" id="UP000709295"/>
    </source>
</evidence>
<protein>
    <submittedName>
        <fullName evidence="1">Uncharacterized protein</fullName>
    </submittedName>
</protein>
<dbReference type="AlphaFoldDB" id="A0A8J5LX06"/>
<proteinExistence type="predicted"/>
<gene>
    <name evidence="1" type="ORF">JG688_00015214</name>
</gene>
<name>A0A8J5LX06_9STRA</name>
<keyword evidence="2" id="KW-1185">Reference proteome</keyword>
<sequence>MASDHGDHALHEAQVYDEQDDVMMELLGRDGHAVEEEEDDVLNILAEEAANDLVQTTCTVESAALAAGYGMQTLGLPLQGRLSPETRNAKHIDTSGFADYWSTSRWSYNLNEYQADGQGFGLTFTKNVKELKGQFAALANSK</sequence>
<organism evidence="1 2">
    <name type="scientific">Phytophthora aleatoria</name>
    <dbReference type="NCBI Taxonomy" id="2496075"/>
    <lineage>
        <taxon>Eukaryota</taxon>
        <taxon>Sar</taxon>
        <taxon>Stramenopiles</taxon>
        <taxon>Oomycota</taxon>
        <taxon>Peronosporomycetes</taxon>
        <taxon>Peronosporales</taxon>
        <taxon>Peronosporaceae</taxon>
        <taxon>Phytophthora</taxon>
    </lineage>
</organism>
<comment type="caution">
    <text evidence="1">The sequence shown here is derived from an EMBL/GenBank/DDBJ whole genome shotgun (WGS) entry which is preliminary data.</text>
</comment>
<reference evidence="1" key="1">
    <citation type="submission" date="2021-01" db="EMBL/GenBank/DDBJ databases">
        <title>Phytophthora aleatoria, a newly-described species from Pinus radiata is distinct from Phytophthora cactorum isolates based on comparative genomics.</title>
        <authorList>
            <person name="Mcdougal R."/>
            <person name="Panda P."/>
            <person name="Williams N."/>
            <person name="Studholme D.J."/>
        </authorList>
    </citation>
    <scope>NUCLEOTIDE SEQUENCE</scope>
    <source>
        <strain evidence="1">NZFS 4037</strain>
    </source>
</reference>